<dbReference type="RefSeq" id="WP_037602472.1">
    <property type="nucleotide sequence ID" value="NZ_CAJHJN010000002.1"/>
</dbReference>
<evidence type="ECO:0000256" key="2">
    <source>
        <dbReference type="ARBA" id="ARBA00022525"/>
    </source>
</evidence>
<name>A0A074JJW4_STRSL</name>
<evidence type="ECO:0000256" key="3">
    <source>
        <dbReference type="ARBA" id="ARBA00022729"/>
    </source>
</evidence>
<keyword evidence="1" id="KW-0134">Cell wall</keyword>
<evidence type="ECO:0000256" key="6">
    <source>
        <dbReference type="SAM" id="Phobius"/>
    </source>
</evidence>
<keyword evidence="6" id="KW-1133">Transmembrane helix</keyword>
<dbReference type="NCBIfam" id="TIGR01167">
    <property type="entry name" value="LPXTG_anchor"/>
    <property type="match status" value="1"/>
</dbReference>
<feature type="compositionally biased region" description="Basic and acidic residues" evidence="5">
    <location>
        <begin position="109"/>
        <end position="123"/>
    </location>
</feature>
<evidence type="ECO:0000256" key="4">
    <source>
        <dbReference type="ARBA" id="ARBA00023088"/>
    </source>
</evidence>
<feature type="transmembrane region" description="Helical" evidence="6">
    <location>
        <begin position="221"/>
        <end position="242"/>
    </location>
</feature>
<evidence type="ECO:0000256" key="7">
    <source>
        <dbReference type="SAM" id="SignalP"/>
    </source>
</evidence>
<evidence type="ECO:0000256" key="1">
    <source>
        <dbReference type="ARBA" id="ARBA00022512"/>
    </source>
</evidence>
<keyword evidence="2" id="KW-0964">Secreted</keyword>
<feature type="region of interest" description="Disordered" evidence="5">
    <location>
        <begin position="43"/>
        <end position="150"/>
    </location>
</feature>
<dbReference type="AlphaFoldDB" id="A0A074JJW4"/>
<proteinExistence type="predicted"/>
<dbReference type="Pfam" id="PF00746">
    <property type="entry name" value="Gram_pos_anchor"/>
    <property type="match status" value="1"/>
</dbReference>
<dbReference type="PROSITE" id="PS50847">
    <property type="entry name" value="GRAM_POS_ANCHORING"/>
    <property type="match status" value="1"/>
</dbReference>
<organism evidence="8 9">
    <name type="scientific">Streptococcus salivarius</name>
    <dbReference type="NCBI Taxonomy" id="1304"/>
    <lineage>
        <taxon>Bacteria</taxon>
        <taxon>Bacillati</taxon>
        <taxon>Bacillota</taxon>
        <taxon>Bacilli</taxon>
        <taxon>Lactobacillales</taxon>
        <taxon>Streptococcaceae</taxon>
        <taxon>Streptococcus</taxon>
    </lineage>
</organism>
<keyword evidence="3 7" id="KW-0732">Signal</keyword>
<dbReference type="EMBL" id="JJMT01000019">
    <property type="protein sequence ID" value="KEO44485.1"/>
    <property type="molecule type" value="Genomic_DNA"/>
</dbReference>
<keyword evidence="6" id="KW-0812">Transmembrane</keyword>
<protein>
    <submittedName>
        <fullName evidence="8">Cell surface protein</fullName>
    </submittedName>
</protein>
<comment type="caution">
    <text evidence="8">The sequence shown here is derived from an EMBL/GenBank/DDBJ whole genome shotgun (WGS) entry which is preliminary data.</text>
</comment>
<gene>
    <name evidence="8" type="ORF">DL07_04170</name>
</gene>
<feature type="chain" id="PRO_5041079100" evidence="7">
    <location>
        <begin position="29"/>
        <end position="246"/>
    </location>
</feature>
<evidence type="ECO:0000256" key="5">
    <source>
        <dbReference type="SAM" id="MobiDB-lite"/>
    </source>
</evidence>
<feature type="signal peptide" evidence="7">
    <location>
        <begin position="1"/>
        <end position="28"/>
    </location>
</feature>
<reference evidence="8 9" key="1">
    <citation type="submission" date="2014-04" db="EMBL/GenBank/DDBJ databases">
        <title>Variable characteristics of bacteriocin-producing Streptococcus salivarius strains isolated from Malaysian subjects.</title>
        <authorList>
            <person name="Philip K."/>
            <person name="Barbour A."/>
        </authorList>
    </citation>
    <scope>NUCLEOTIDE SEQUENCE [LARGE SCALE GENOMIC DNA]</scope>
    <source>
        <strain evidence="8 9">NU10</strain>
    </source>
</reference>
<keyword evidence="4" id="KW-0572">Peptidoglycan-anchor</keyword>
<feature type="compositionally biased region" description="Low complexity" evidence="5">
    <location>
        <begin position="82"/>
        <end position="103"/>
    </location>
</feature>
<evidence type="ECO:0000313" key="8">
    <source>
        <dbReference type="EMBL" id="KEO44485.1"/>
    </source>
</evidence>
<evidence type="ECO:0000313" key="9">
    <source>
        <dbReference type="Proteomes" id="UP000027855"/>
    </source>
</evidence>
<sequence>MASKKSIYSSLLLLTLTLGAFVPVTSFADDGIATNDAVLTQPTTDRAVTGPSTAPSDGDLARSNDSNTGAATPTTPTPTVPEVPAEPTTPATPETPATPAPTADSSTKPADKPTEKPADKPEDPASATDKGTSEAPQNPETPAVNVNGQPVVTVTPTAPVITAAGQTIVSTQNSQIVIANTDGTTSVVAPETVGFKVNADGTLTGKDAKGKEVTLPKTGEASTVILTMVGTFFLAAAAFLGLKKRA</sequence>
<feature type="compositionally biased region" description="Polar residues" evidence="5">
    <location>
        <begin position="134"/>
        <end position="148"/>
    </location>
</feature>
<keyword evidence="6" id="KW-0472">Membrane</keyword>
<dbReference type="Proteomes" id="UP000027855">
    <property type="component" value="Unassembled WGS sequence"/>
</dbReference>
<accession>A0A074JJW4</accession>
<dbReference type="InterPro" id="IPR019931">
    <property type="entry name" value="LPXTG_anchor"/>
</dbReference>
<feature type="compositionally biased region" description="Polar residues" evidence="5">
    <location>
        <begin position="43"/>
        <end position="55"/>
    </location>
</feature>